<dbReference type="NCBIfam" id="TIGR02226">
    <property type="entry name" value="two_anch"/>
    <property type="match status" value="1"/>
</dbReference>
<gene>
    <name evidence="4" type="ORF">NS319_08110</name>
</gene>
<evidence type="ECO:0000313" key="4">
    <source>
        <dbReference type="EMBL" id="KTT70239.1"/>
    </source>
</evidence>
<dbReference type="InterPro" id="IPR024163">
    <property type="entry name" value="Aerotolerance_reg_N"/>
</dbReference>
<evidence type="ECO:0000313" key="5">
    <source>
        <dbReference type="Proteomes" id="UP000072867"/>
    </source>
</evidence>
<name>A0A147HZ15_9SPHN</name>
<feature type="transmembrane region" description="Helical" evidence="2">
    <location>
        <begin position="60"/>
        <end position="79"/>
    </location>
</feature>
<dbReference type="STRING" id="33051.SB4_04360"/>
<dbReference type="Proteomes" id="UP000072867">
    <property type="component" value="Unassembled WGS sequence"/>
</dbReference>
<keyword evidence="2" id="KW-0472">Membrane</keyword>
<organism evidence="4 5">
    <name type="scientific">Sphingomonas sanguinis</name>
    <dbReference type="NCBI Taxonomy" id="33051"/>
    <lineage>
        <taxon>Bacteria</taxon>
        <taxon>Pseudomonadati</taxon>
        <taxon>Pseudomonadota</taxon>
        <taxon>Alphaproteobacteria</taxon>
        <taxon>Sphingomonadales</taxon>
        <taxon>Sphingomonadaceae</taxon>
        <taxon>Sphingomonas</taxon>
    </lineage>
</organism>
<evidence type="ECO:0000259" key="3">
    <source>
        <dbReference type="Pfam" id="PF07584"/>
    </source>
</evidence>
<feature type="domain" description="Aerotolerance regulator N-terminal" evidence="3">
    <location>
        <begin position="2"/>
        <end position="77"/>
    </location>
</feature>
<proteinExistence type="predicted"/>
<keyword evidence="2" id="KW-1133">Transmembrane helix</keyword>
<evidence type="ECO:0000256" key="2">
    <source>
        <dbReference type="SAM" id="Phobius"/>
    </source>
</evidence>
<dbReference type="InterPro" id="IPR011933">
    <property type="entry name" value="Double_TM_dom"/>
</dbReference>
<dbReference type="Pfam" id="PF07584">
    <property type="entry name" value="BatA"/>
    <property type="match status" value="1"/>
</dbReference>
<reference evidence="4 5" key="1">
    <citation type="journal article" date="2016" name="Front. Microbiol.">
        <title>Genomic Resource of Rice Seed Associated Bacteria.</title>
        <authorList>
            <person name="Midha S."/>
            <person name="Bansal K."/>
            <person name="Sharma S."/>
            <person name="Kumar N."/>
            <person name="Patil P.P."/>
            <person name="Chaudhry V."/>
            <person name="Patil P.B."/>
        </authorList>
    </citation>
    <scope>NUCLEOTIDE SEQUENCE [LARGE SCALE GENOMIC DNA]</scope>
    <source>
        <strain evidence="4 5">NS319</strain>
    </source>
</reference>
<comment type="caution">
    <text evidence="4">The sequence shown here is derived from an EMBL/GenBank/DDBJ whole genome shotgun (WGS) entry which is preliminary data.</text>
</comment>
<dbReference type="AlphaFoldDB" id="A0A147HZ15"/>
<sequence>MMPTLLAPMALVALAALALPLLIHLARRTEQRRTDFAALRWLRAKPRPRQRPRFEERPLLIVRLLLLAMLALWLARPVTPAAPDLRPRLYVVPGIVATQAARWRTEDSDAHWLAPGFPSLDGPASPAMVPVASLVRQLDSELPPGVSVRVLVPNVIEDADAQVPRLSRTIDWRVVPGRMTAPRPATPTPLALTIRAGQGRSDTRYLAAVAAAWQAPGRALDIAALTAPLPDRSTLLAWLGRGAMPAELVAWVRAGGSAIVPAEMTAPPGPIVTAARDGQGRTFLQAMSLGQGRLFRFTVPLSPARLPALLEPDFPNRLRSAIRPPPPPTRAYARDIAPDTGAPPGFRPTPLREWRDVIALIVTALFLLERWLATARRRWPGP</sequence>
<keyword evidence="2" id="KW-0812">Transmembrane</keyword>
<evidence type="ECO:0000256" key="1">
    <source>
        <dbReference type="SAM" id="MobiDB-lite"/>
    </source>
</evidence>
<feature type="region of interest" description="Disordered" evidence="1">
    <location>
        <begin position="317"/>
        <end position="347"/>
    </location>
</feature>
<protein>
    <recommendedName>
        <fullName evidence="3">Aerotolerance regulator N-terminal domain-containing protein</fullName>
    </recommendedName>
</protein>
<dbReference type="PATRIC" id="fig|33051.3.peg.2751"/>
<dbReference type="EMBL" id="LDTD01000055">
    <property type="protein sequence ID" value="KTT70239.1"/>
    <property type="molecule type" value="Genomic_DNA"/>
</dbReference>
<accession>A0A147HZ15</accession>